<evidence type="ECO:0000256" key="3">
    <source>
        <dbReference type="SAM" id="SignalP"/>
    </source>
</evidence>
<keyword evidence="2" id="KW-1133">Transmembrane helix</keyword>
<sequence length="71" mass="7328">MTVLLVLGLTFSLTNVEGASSTTVGTGGGSSHTNSTSAKATTAPKHNSAMSLYATSFIHFIPLILGYRLLN</sequence>
<keyword evidence="2" id="KW-0812">Transmembrane</keyword>
<accession>A0A210QDA7</accession>
<gene>
    <name evidence="4" type="ORF">KP79_PYT21229</name>
</gene>
<name>A0A210QDA7_MIZYE</name>
<keyword evidence="3" id="KW-0732">Signal</keyword>
<dbReference type="AlphaFoldDB" id="A0A210QDA7"/>
<organism evidence="4 5">
    <name type="scientific">Mizuhopecten yessoensis</name>
    <name type="common">Japanese scallop</name>
    <name type="synonym">Patinopecten yessoensis</name>
    <dbReference type="NCBI Taxonomy" id="6573"/>
    <lineage>
        <taxon>Eukaryota</taxon>
        <taxon>Metazoa</taxon>
        <taxon>Spiralia</taxon>
        <taxon>Lophotrochozoa</taxon>
        <taxon>Mollusca</taxon>
        <taxon>Bivalvia</taxon>
        <taxon>Autobranchia</taxon>
        <taxon>Pteriomorphia</taxon>
        <taxon>Pectinida</taxon>
        <taxon>Pectinoidea</taxon>
        <taxon>Pectinidae</taxon>
        <taxon>Mizuhopecten</taxon>
    </lineage>
</organism>
<evidence type="ECO:0000313" key="4">
    <source>
        <dbReference type="EMBL" id="OWF46733.1"/>
    </source>
</evidence>
<feature type="signal peptide" evidence="3">
    <location>
        <begin position="1"/>
        <end position="18"/>
    </location>
</feature>
<evidence type="ECO:0000256" key="2">
    <source>
        <dbReference type="SAM" id="Phobius"/>
    </source>
</evidence>
<dbReference type="EMBL" id="NEDP02004099">
    <property type="protein sequence ID" value="OWF46733.1"/>
    <property type="molecule type" value="Genomic_DNA"/>
</dbReference>
<feature type="chain" id="PRO_5012894262" evidence="3">
    <location>
        <begin position="19"/>
        <end position="71"/>
    </location>
</feature>
<evidence type="ECO:0000256" key="1">
    <source>
        <dbReference type="SAM" id="MobiDB-lite"/>
    </source>
</evidence>
<keyword evidence="2" id="KW-0472">Membrane</keyword>
<feature type="region of interest" description="Disordered" evidence="1">
    <location>
        <begin position="19"/>
        <end position="42"/>
    </location>
</feature>
<feature type="transmembrane region" description="Helical" evidence="2">
    <location>
        <begin position="50"/>
        <end position="70"/>
    </location>
</feature>
<protein>
    <submittedName>
        <fullName evidence="4">Uncharacterized protein</fullName>
    </submittedName>
</protein>
<keyword evidence="5" id="KW-1185">Reference proteome</keyword>
<dbReference type="Proteomes" id="UP000242188">
    <property type="component" value="Unassembled WGS sequence"/>
</dbReference>
<proteinExistence type="predicted"/>
<evidence type="ECO:0000313" key="5">
    <source>
        <dbReference type="Proteomes" id="UP000242188"/>
    </source>
</evidence>
<reference evidence="4 5" key="1">
    <citation type="journal article" date="2017" name="Nat. Ecol. Evol.">
        <title>Scallop genome provides insights into evolution of bilaterian karyotype and development.</title>
        <authorList>
            <person name="Wang S."/>
            <person name="Zhang J."/>
            <person name="Jiao W."/>
            <person name="Li J."/>
            <person name="Xun X."/>
            <person name="Sun Y."/>
            <person name="Guo X."/>
            <person name="Huan P."/>
            <person name="Dong B."/>
            <person name="Zhang L."/>
            <person name="Hu X."/>
            <person name="Sun X."/>
            <person name="Wang J."/>
            <person name="Zhao C."/>
            <person name="Wang Y."/>
            <person name="Wang D."/>
            <person name="Huang X."/>
            <person name="Wang R."/>
            <person name="Lv J."/>
            <person name="Li Y."/>
            <person name="Zhang Z."/>
            <person name="Liu B."/>
            <person name="Lu W."/>
            <person name="Hui Y."/>
            <person name="Liang J."/>
            <person name="Zhou Z."/>
            <person name="Hou R."/>
            <person name="Li X."/>
            <person name="Liu Y."/>
            <person name="Li H."/>
            <person name="Ning X."/>
            <person name="Lin Y."/>
            <person name="Zhao L."/>
            <person name="Xing Q."/>
            <person name="Dou J."/>
            <person name="Li Y."/>
            <person name="Mao J."/>
            <person name="Guo H."/>
            <person name="Dou H."/>
            <person name="Li T."/>
            <person name="Mu C."/>
            <person name="Jiang W."/>
            <person name="Fu Q."/>
            <person name="Fu X."/>
            <person name="Miao Y."/>
            <person name="Liu J."/>
            <person name="Yu Q."/>
            <person name="Li R."/>
            <person name="Liao H."/>
            <person name="Li X."/>
            <person name="Kong Y."/>
            <person name="Jiang Z."/>
            <person name="Chourrout D."/>
            <person name="Li R."/>
            <person name="Bao Z."/>
        </authorList>
    </citation>
    <scope>NUCLEOTIDE SEQUENCE [LARGE SCALE GENOMIC DNA]</scope>
    <source>
        <strain evidence="4 5">PY_sf001</strain>
    </source>
</reference>
<comment type="caution">
    <text evidence="4">The sequence shown here is derived from an EMBL/GenBank/DDBJ whole genome shotgun (WGS) entry which is preliminary data.</text>
</comment>